<dbReference type="Proteomes" id="UP000790347">
    <property type="component" value="Unassembled WGS sequence"/>
</dbReference>
<keyword evidence="5" id="KW-1185">Reference proteome</keyword>
<keyword evidence="2" id="KW-1133">Transmembrane helix</keyword>
<dbReference type="Pfam" id="PF04434">
    <property type="entry name" value="SWIM"/>
    <property type="match status" value="1"/>
</dbReference>
<keyword evidence="2" id="KW-0812">Transmembrane</keyword>
<evidence type="ECO:0000256" key="1">
    <source>
        <dbReference type="PROSITE-ProRule" id="PRU00325"/>
    </source>
</evidence>
<keyword evidence="1" id="KW-0479">Metal-binding</keyword>
<evidence type="ECO:0000313" key="5">
    <source>
        <dbReference type="Proteomes" id="UP000790347"/>
    </source>
</evidence>
<dbReference type="InterPro" id="IPR007527">
    <property type="entry name" value="Znf_SWIM"/>
</dbReference>
<keyword evidence="1" id="KW-0862">Zinc</keyword>
<feature type="transmembrane region" description="Helical" evidence="2">
    <location>
        <begin position="105"/>
        <end position="121"/>
    </location>
</feature>
<sequence length="125" mass="14983">MGQYIICSQSEDVKELPYKTYSDYGNLRWKSFDYFKKASSSCWFVRIEKDSWKSAVCTCSVYSLKNYKCKHSIGLAIRLKLTQPPIEAKQVAIGQKRKRVYNQRYHRYGVMLFLYFRFFILKKNK</sequence>
<accession>A0A922I2M5</accession>
<keyword evidence="2" id="KW-0472">Membrane</keyword>
<dbReference type="GO" id="GO:0008270">
    <property type="term" value="F:zinc ion binding"/>
    <property type="evidence" value="ECO:0007669"/>
    <property type="project" value="UniProtKB-KW"/>
</dbReference>
<keyword evidence="1" id="KW-0863">Zinc-finger</keyword>
<dbReference type="AlphaFoldDB" id="A0A922I2M5"/>
<dbReference type="PROSITE" id="PS50966">
    <property type="entry name" value="ZF_SWIM"/>
    <property type="match status" value="1"/>
</dbReference>
<feature type="domain" description="SWIM-type" evidence="3">
    <location>
        <begin position="43"/>
        <end position="80"/>
    </location>
</feature>
<organism evidence="4 5">
    <name type="scientific">Dermatophagoides farinae</name>
    <name type="common">American house dust mite</name>
    <dbReference type="NCBI Taxonomy" id="6954"/>
    <lineage>
        <taxon>Eukaryota</taxon>
        <taxon>Metazoa</taxon>
        <taxon>Ecdysozoa</taxon>
        <taxon>Arthropoda</taxon>
        <taxon>Chelicerata</taxon>
        <taxon>Arachnida</taxon>
        <taxon>Acari</taxon>
        <taxon>Acariformes</taxon>
        <taxon>Sarcoptiformes</taxon>
        <taxon>Astigmata</taxon>
        <taxon>Psoroptidia</taxon>
        <taxon>Analgoidea</taxon>
        <taxon>Pyroglyphidae</taxon>
        <taxon>Dermatophagoidinae</taxon>
        <taxon>Dermatophagoides</taxon>
    </lineage>
</organism>
<reference evidence="4" key="2">
    <citation type="journal article" date="2022" name="Res Sq">
        <title>Comparative Genomics Reveals Insights into the Divergent Evolution of Astigmatic Mites and Household Pest Adaptations.</title>
        <authorList>
            <person name="Xiong Q."/>
            <person name="Wan A.T.-Y."/>
            <person name="Liu X.-Y."/>
            <person name="Fung C.S.-H."/>
            <person name="Xiao X."/>
            <person name="Malainual N."/>
            <person name="Hou J."/>
            <person name="Wang L."/>
            <person name="Wang M."/>
            <person name="Yang K."/>
            <person name="Cui Y."/>
            <person name="Leung E."/>
            <person name="Nong W."/>
            <person name="Shin S.-K."/>
            <person name="Au S."/>
            <person name="Jeong K.Y."/>
            <person name="Chew F.T."/>
            <person name="Hui J."/>
            <person name="Leung T.F."/>
            <person name="Tungtrongchitr A."/>
            <person name="Zhong N."/>
            <person name="Liu Z."/>
            <person name="Tsui S."/>
        </authorList>
    </citation>
    <scope>NUCLEOTIDE SEQUENCE</scope>
    <source>
        <strain evidence="4">Derf</strain>
        <tissue evidence="4">Whole organism</tissue>
    </source>
</reference>
<evidence type="ECO:0000313" key="4">
    <source>
        <dbReference type="EMBL" id="KAH9517935.1"/>
    </source>
</evidence>
<reference evidence="4" key="1">
    <citation type="submission" date="2013-05" db="EMBL/GenBank/DDBJ databases">
        <authorList>
            <person name="Yim A.K.Y."/>
            <person name="Chan T.F."/>
            <person name="Ji K.M."/>
            <person name="Liu X.Y."/>
            <person name="Zhou J.W."/>
            <person name="Li R.Q."/>
            <person name="Yang K.Y."/>
            <person name="Li J."/>
            <person name="Li M."/>
            <person name="Law P.T.W."/>
            <person name="Wu Y.L."/>
            <person name="Cai Z.L."/>
            <person name="Qin H."/>
            <person name="Bao Y."/>
            <person name="Leung R.K.K."/>
            <person name="Ng P.K.S."/>
            <person name="Zou J."/>
            <person name="Zhong X.J."/>
            <person name="Ran P.X."/>
            <person name="Zhong N.S."/>
            <person name="Liu Z.G."/>
            <person name="Tsui S.K.W."/>
        </authorList>
    </citation>
    <scope>NUCLEOTIDE SEQUENCE</scope>
    <source>
        <strain evidence="4">Derf</strain>
        <tissue evidence="4">Whole organism</tissue>
    </source>
</reference>
<protein>
    <recommendedName>
        <fullName evidence="3">SWIM-type domain-containing protein</fullName>
    </recommendedName>
</protein>
<evidence type="ECO:0000256" key="2">
    <source>
        <dbReference type="SAM" id="Phobius"/>
    </source>
</evidence>
<evidence type="ECO:0000259" key="3">
    <source>
        <dbReference type="PROSITE" id="PS50966"/>
    </source>
</evidence>
<gene>
    <name evidence="4" type="ORF">DERF_008551</name>
</gene>
<name>A0A922I2M5_DERFA</name>
<dbReference type="EMBL" id="ASGP02000003">
    <property type="protein sequence ID" value="KAH9517935.1"/>
    <property type="molecule type" value="Genomic_DNA"/>
</dbReference>
<comment type="caution">
    <text evidence="4">The sequence shown here is derived from an EMBL/GenBank/DDBJ whole genome shotgun (WGS) entry which is preliminary data.</text>
</comment>
<proteinExistence type="predicted"/>